<protein>
    <submittedName>
        <fullName evidence="2">Uncharacterized protein</fullName>
    </submittedName>
</protein>
<dbReference type="Proteomes" id="UP001059893">
    <property type="component" value="Unassembled WGS sequence"/>
</dbReference>
<organism evidence="2 3">
    <name type="scientific">Pyricularia grisea</name>
    <name type="common">Crabgrass-specific blast fungus</name>
    <name type="synonym">Magnaporthe grisea</name>
    <dbReference type="NCBI Taxonomy" id="148305"/>
    <lineage>
        <taxon>Eukaryota</taxon>
        <taxon>Fungi</taxon>
        <taxon>Dikarya</taxon>
        <taxon>Ascomycota</taxon>
        <taxon>Pezizomycotina</taxon>
        <taxon>Sordariomycetes</taxon>
        <taxon>Sordariomycetidae</taxon>
        <taxon>Magnaporthales</taxon>
        <taxon>Pyriculariaceae</taxon>
        <taxon>Pyricularia</taxon>
    </lineage>
</organism>
<sequence length="87" mass="9424">MAPIDPRGLNYIAVDARVEEVLIRWLDKPTKSRAKNGSNLGLVERLKGHTILEEYTAISTGSKGKPVRSPHGTLDEDGGTGGHYVLV</sequence>
<proteinExistence type="predicted"/>
<reference evidence="2" key="1">
    <citation type="submission" date="2021-01" db="EMBL/GenBank/DDBJ databases">
        <title>Deciphering the adaptive evolutionary patterns associated with biogeogrpahic diversity in the finger millet blast pathogen Magnaporthe oryzae in Eastern Africa.</title>
        <authorList>
            <person name="Onyema G."/>
            <person name="Shittu T.A."/>
            <person name="Dodsworth S."/>
            <person name="Devilliers S."/>
            <person name="Muthumeenakshi S."/>
            <person name="Sreenivasaprasad S."/>
        </authorList>
    </citation>
    <scope>NUCLEOTIDE SEQUENCE</scope>
    <source>
        <strain evidence="2">D15/s37</strain>
    </source>
</reference>
<keyword evidence="3" id="KW-1185">Reference proteome</keyword>
<evidence type="ECO:0000256" key="1">
    <source>
        <dbReference type="SAM" id="MobiDB-lite"/>
    </source>
</evidence>
<evidence type="ECO:0000313" key="3">
    <source>
        <dbReference type="Proteomes" id="UP001059893"/>
    </source>
</evidence>
<comment type="caution">
    <text evidence="2">The sequence shown here is derived from an EMBL/GenBank/DDBJ whole genome shotgun (WGS) entry which is preliminary data.</text>
</comment>
<feature type="region of interest" description="Disordered" evidence="1">
    <location>
        <begin position="60"/>
        <end position="87"/>
    </location>
</feature>
<evidence type="ECO:0000313" key="2">
    <source>
        <dbReference type="EMBL" id="KAI6293451.1"/>
    </source>
</evidence>
<dbReference type="EMBL" id="JABSND010000243">
    <property type="protein sequence ID" value="KAI6293451.1"/>
    <property type="molecule type" value="Genomic_DNA"/>
</dbReference>
<gene>
    <name evidence="2" type="ORF">MCOR33_009130</name>
</gene>
<name>A0ABQ8N9P4_PYRGI</name>
<accession>A0ABQ8N9P4</accession>